<organism evidence="2 3">
    <name type="scientific">Priestia taiwanensis</name>
    <dbReference type="NCBI Taxonomy" id="1347902"/>
    <lineage>
        <taxon>Bacteria</taxon>
        <taxon>Bacillati</taxon>
        <taxon>Bacillota</taxon>
        <taxon>Bacilli</taxon>
        <taxon>Bacillales</taxon>
        <taxon>Bacillaceae</taxon>
        <taxon>Priestia</taxon>
    </lineage>
</organism>
<dbReference type="Proteomes" id="UP000605259">
    <property type="component" value="Unassembled WGS sequence"/>
</dbReference>
<keyword evidence="1" id="KW-1133">Transmembrane helix</keyword>
<reference evidence="2" key="1">
    <citation type="journal article" date="2014" name="Int. J. Syst. Evol. Microbiol.">
        <title>Complete genome sequence of Corynebacterium casei LMG S-19264T (=DSM 44701T), isolated from a smear-ripened cheese.</title>
        <authorList>
            <consortium name="US DOE Joint Genome Institute (JGI-PGF)"/>
            <person name="Walter F."/>
            <person name="Albersmeier A."/>
            <person name="Kalinowski J."/>
            <person name="Ruckert C."/>
        </authorList>
    </citation>
    <scope>NUCLEOTIDE SEQUENCE</scope>
    <source>
        <strain evidence="2">CGMCC 1.12698</strain>
    </source>
</reference>
<keyword evidence="1" id="KW-0812">Transmembrane</keyword>
<feature type="transmembrane region" description="Helical" evidence="1">
    <location>
        <begin position="131"/>
        <end position="155"/>
    </location>
</feature>
<comment type="caution">
    <text evidence="2">The sequence shown here is derived from an EMBL/GenBank/DDBJ whole genome shotgun (WGS) entry which is preliminary data.</text>
</comment>
<gene>
    <name evidence="2" type="ORF">GCM10007140_17410</name>
</gene>
<evidence type="ECO:0000313" key="3">
    <source>
        <dbReference type="Proteomes" id="UP000605259"/>
    </source>
</evidence>
<evidence type="ECO:0000313" key="2">
    <source>
        <dbReference type="EMBL" id="GGE67855.1"/>
    </source>
</evidence>
<evidence type="ECO:0000256" key="1">
    <source>
        <dbReference type="SAM" id="Phobius"/>
    </source>
</evidence>
<accession>A0A917EPP4</accession>
<dbReference type="EMBL" id="BMFK01000001">
    <property type="protein sequence ID" value="GGE67855.1"/>
    <property type="molecule type" value="Genomic_DNA"/>
</dbReference>
<sequence>MVEGKNEERTINHTEDNDQEVVQHEVESVPNVATEEEIEAKKAHLHEEERQRHKDILLFVDRNPLYYERKWGVKEDPSKGISWNFAAFFLTAYWFAYRKMYRWMFAVVGLYILLEASLFGLAIVTELSLKVNLAMSIVITIAISVLTGLYGNTLYYRHVQQKVKKIEQYSSFTSDMKPFLLARTGGVNKWAIVGVASMYIVVFGGVAMYLGATEYENTVVYDVQTSDIGIELENMYSNVQWEYKNSMNWDEDLVVFSGVNRQNNERVEITFSYITVSLDEYELSIGEIAVNDRLLSGFEVDEFMRWILGDNWMEEDLFKDKSTPATIM</sequence>
<dbReference type="AlphaFoldDB" id="A0A917EPP4"/>
<feature type="transmembrane region" description="Helical" evidence="1">
    <location>
        <begin position="190"/>
        <end position="212"/>
    </location>
</feature>
<keyword evidence="3" id="KW-1185">Reference proteome</keyword>
<name>A0A917EPP4_9BACI</name>
<feature type="transmembrane region" description="Helical" evidence="1">
    <location>
        <begin position="103"/>
        <end position="125"/>
    </location>
</feature>
<dbReference type="Pfam" id="PF10947">
    <property type="entry name" value="DUF2628"/>
    <property type="match status" value="1"/>
</dbReference>
<dbReference type="InterPro" id="IPR024399">
    <property type="entry name" value="DUF2628"/>
</dbReference>
<proteinExistence type="predicted"/>
<reference evidence="2" key="2">
    <citation type="submission" date="2020-09" db="EMBL/GenBank/DDBJ databases">
        <authorList>
            <person name="Sun Q."/>
            <person name="Zhou Y."/>
        </authorList>
    </citation>
    <scope>NUCLEOTIDE SEQUENCE</scope>
    <source>
        <strain evidence="2">CGMCC 1.12698</strain>
    </source>
</reference>
<dbReference type="RefSeq" id="WP_188387971.1">
    <property type="nucleotide sequence ID" value="NZ_BMFK01000001.1"/>
</dbReference>
<protein>
    <recommendedName>
        <fullName evidence="4">DUF2628 domain-containing protein</fullName>
    </recommendedName>
</protein>
<keyword evidence="1" id="KW-0472">Membrane</keyword>
<feature type="transmembrane region" description="Helical" evidence="1">
    <location>
        <begin position="80"/>
        <end position="96"/>
    </location>
</feature>
<evidence type="ECO:0008006" key="4">
    <source>
        <dbReference type="Google" id="ProtNLM"/>
    </source>
</evidence>